<organism evidence="2 3">
    <name type="scientific">Oceanobacillus oncorhynchi</name>
    <dbReference type="NCBI Taxonomy" id="545501"/>
    <lineage>
        <taxon>Bacteria</taxon>
        <taxon>Bacillati</taxon>
        <taxon>Bacillota</taxon>
        <taxon>Bacilli</taxon>
        <taxon>Bacillales</taxon>
        <taxon>Bacillaceae</taxon>
        <taxon>Oceanobacillus</taxon>
    </lineage>
</organism>
<dbReference type="GO" id="GO:0016791">
    <property type="term" value="F:phosphatase activity"/>
    <property type="evidence" value="ECO:0007669"/>
    <property type="project" value="TreeGrafter"/>
</dbReference>
<accession>A0A0A1MN92</accession>
<name>A0A0A1MN92_9BACI</name>
<evidence type="ECO:0000313" key="2">
    <source>
        <dbReference type="EMBL" id="CEI84533.1"/>
    </source>
</evidence>
<dbReference type="EMBL" id="CDGG01000001">
    <property type="protein sequence ID" value="CEI84533.1"/>
    <property type="molecule type" value="Genomic_DNA"/>
</dbReference>
<feature type="domain" description="Calcineurin-like phosphoesterase" evidence="1">
    <location>
        <begin position="1"/>
        <end position="195"/>
    </location>
</feature>
<dbReference type="Proteomes" id="UP000040453">
    <property type="component" value="Unassembled WGS sequence"/>
</dbReference>
<dbReference type="RefSeq" id="WP_042535425.1">
    <property type="nucleotide sequence ID" value="NZ_CDGG01000001.1"/>
</dbReference>
<dbReference type="AlphaFoldDB" id="A0A0A1MN92"/>
<sequence>MKLDIIGDIHGCLDELLDLLDKLKYHQNNGIYSHPHGNKIVFIGDITDRGPDSIAVIRLVYQLVMEQKIAYYVPGNHCNKLYRFFLGNRVQEKHGLETTVAEWKSLNESQQMDIQEKFMTLYEKAPLYLHFEDMKLVVAHAGIKEHLIGQKAGHTKSFVLYGDVTGQTDHQGKPIRRDWAKHYRGEPCIVYGHTPVIEPRQINRTINIDTGCVFGNKLTAFQFPEQTIISVPSNQSFQPERFTDFPDNP</sequence>
<keyword evidence="3" id="KW-1185">Reference proteome</keyword>
<dbReference type="InterPro" id="IPR041780">
    <property type="entry name" value="MPP_PrpE-like"/>
</dbReference>
<evidence type="ECO:0000259" key="1">
    <source>
        <dbReference type="Pfam" id="PF00149"/>
    </source>
</evidence>
<dbReference type="InterPro" id="IPR006186">
    <property type="entry name" value="Ser/Thr-sp_prot-phosphatase"/>
</dbReference>
<protein>
    <submittedName>
        <fullName evidence="2">Bis(5'-nucleosyl)-tetraphosphatase PrpE [asymmetrical]</fullName>
    </submittedName>
</protein>
<dbReference type="SUPFAM" id="SSF56300">
    <property type="entry name" value="Metallo-dependent phosphatases"/>
    <property type="match status" value="1"/>
</dbReference>
<proteinExistence type="predicted"/>
<dbReference type="NCBIfam" id="NF010148">
    <property type="entry name" value="PRK13625.1"/>
    <property type="match status" value="1"/>
</dbReference>
<dbReference type="PRINTS" id="PR00114">
    <property type="entry name" value="STPHPHTASE"/>
</dbReference>
<evidence type="ECO:0000313" key="3">
    <source>
        <dbReference type="Proteomes" id="UP000040453"/>
    </source>
</evidence>
<dbReference type="STRING" id="545501.BN997_04484"/>
<dbReference type="InterPro" id="IPR050126">
    <property type="entry name" value="Ap4A_hydrolase"/>
</dbReference>
<dbReference type="Pfam" id="PF00149">
    <property type="entry name" value="Metallophos"/>
    <property type="match status" value="1"/>
</dbReference>
<dbReference type="OrthoDB" id="9807890at2"/>
<gene>
    <name evidence="2" type="primary">prpE</name>
    <name evidence="2" type="ORF">BN997_04484</name>
</gene>
<dbReference type="CDD" id="cd07423">
    <property type="entry name" value="MPP_Prp_like"/>
    <property type="match status" value="1"/>
</dbReference>
<dbReference type="InterPro" id="IPR029052">
    <property type="entry name" value="Metallo-depent_PP-like"/>
</dbReference>
<dbReference type="Gene3D" id="3.60.21.10">
    <property type="match status" value="1"/>
</dbReference>
<dbReference type="InterPro" id="IPR004843">
    <property type="entry name" value="Calcineurin-like_PHP"/>
</dbReference>
<reference evidence="2 3" key="1">
    <citation type="submission" date="2014-11" db="EMBL/GenBank/DDBJ databases">
        <authorList>
            <person name="Urmite Genomes Urmite Genomes"/>
        </authorList>
    </citation>
    <scope>NUCLEOTIDE SEQUENCE [LARGE SCALE GENOMIC DNA]</scope>
    <source>
        <strain evidence="2 3">Oc5</strain>
    </source>
</reference>
<dbReference type="PANTHER" id="PTHR42850:SF7">
    <property type="entry name" value="BIS(5'-NUCLEOSYL)-TETRAPHOSPHATASE PRPE [ASYMMETRICAL]"/>
    <property type="match status" value="1"/>
</dbReference>
<dbReference type="GO" id="GO:0005737">
    <property type="term" value="C:cytoplasm"/>
    <property type="evidence" value="ECO:0007669"/>
    <property type="project" value="TreeGrafter"/>
</dbReference>
<dbReference type="PANTHER" id="PTHR42850">
    <property type="entry name" value="METALLOPHOSPHOESTERASE"/>
    <property type="match status" value="1"/>
</dbReference>